<name>A0AA39Y1P9_9PEZI</name>
<reference evidence="1" key="1">
    <citation type="submission" date="2023-06" db="EMBL/GenBank/DDBJ databases">
        <title>Genome-scale phylogeny and comparative genomics of the fungal order Sordariales.</title>
        <authorList>
            <consortium name="Lawrence Berkeley National Laboratory"/>
            <person name="Hensen N."/>
            <person name="Bonometti L."/>
            <person name="Westerberg I."/>
            <person name="Brannstrom I.O."/>
            <person name="Guillou S."/>
            <person name="Cros-Aarteil S."/>
            <person name="Calhoun S."/>
            <person name="Haridas S."/>
            <person name="Kuo A."/>
            <person name="Mondo S."/>
            <person name="Pangilinan J."/>
            <person name="Riley R."/>
            <person name="Labutti K."/>
            <person name="Andreopoulos B."/>
            <person name="Lipzen A."/>
            <person name="Chen C."/>
            <person name="Yanf M."/>
            <person name="Daum C."/>
            <person name="Ng V."/>
            <person name="Clum A."/>
            <person name="Steindorff A."/>
            <person name="Ohm R."/>
            <person name="Martin F."/>
            <person name="Silar P."/>
            <person name="Natvig D."/>
            <person name="Lalanne C."/>
            <person name="Gautier V."/>
            <person name="Ament-Velasquez S.L."/>
            <person name="Kruys A."/>
            <person name="Hutchinson M.I."/>
            <person name="Powell A.J."/>
            <person name="Barry K."/>
            <person name="Miller A.N."/>
            <person name="Grigoriev I.V."/>
            <person name="Debuchy R."/>
            <person name="Gladieux P."/>
            <person name="Thoren M.H."/>
            <person name="Johannesson H."/>
        </authorList>
    </citation>
    <scope>NUCLEOTIDE SEQUENCE</scope>
    <source>
        <strain evidence="1">SMH2532-1</strain>
    </source>
</reference>
<dbReference type="AlphaFoldDB" id="A0AA39Y1P9"/>
<proteinExistence type="predicted"/>
<evidence type="ECO:0000313" key="1">
    <source>
        <dbReference type="EMBL" id="KAK0643795.1"/>
    </source>
</evidence>
<accession>A0AA39Y1P9</accession>
<protein>
    <submittedName>
        <fullName evidence="1">Uncharacterized protein</fullName>
    </submittedName>
</protein>
<keyword evidence="2" id="KW-1185">Reference proteome</keyword>
<comment type="caution">
    <text evidence="1">The sequence shown here is derived from an EMBL/GenBank/DDBJ whole genome shotgun (WGS) entry which is preliminary data.</text>
</comment>
<dbReference type="Proteomes" id="UP001174936">
    <property type="component" value="Unassembled WGS sequence"/>
</dbReference>
<sequence length="217" mass="23969">MGLLRKLFNRPKKAAAITKTNFVNPNPFPSDESFAAVKAHMQHVAQQNPERYAALMRAAAFQIPMGWLETNFPPPNFEIIVPGPFPCDMPLNVRPGLEGVEPEDTSVYIVKDSQGGIRCVQLVVWMGNPTGGDGEPREWIGTRAMKSAEEGLEELLRKMCGVGRLERCIAVVGMGMDMTIYCFEEGRGFFDPPEGFGFETQRVDWGDVPPPPPVGSK</sequence>
<organism evidence="1 2">
    <name type="scientific">Cercophora newfieldiana</name>
    <dbReference type="NCBI Taxonomy" id="92897"/>
    <lineage>
        <taxon>Eukaryota</taxon>
        <taxon>Fungi</taxon>
        <taxon>Dikarya</taxon>
        <taxon>Ascomycota</taxon>
        <taxon>Pezizomycotina</taxon>
        <taxon>Sordariomycetes</taxon>
        <taxon>Sordariomycetidae</taxon>
        <taxon>Sordariales</taxon>
        <taxon>Lasiosphaeriaceae</taxon>
        <taxon>Cercophora</taxon>
    </lineage>
</organism>
<gene>
    <name evidence="1" type="ORF">B0T16DRAFT_188850</name>
</gene>
<dbReference type="EMBL" id="JAULSV010000005">
    <property type="protein sequence ID" value="KAK0643795.1"/>
    <property type="molecule type" value="Genomic_DNA"/>
</dbReference>
<evidence type="ECO:0000313" key="2">
    <source>
        <dbReference type="Proteomes" id="UP001174936"/>
    </source>
</evidence>